<dbReference type="AlphaFoldDB" id="A0A811KVI5"/>
<dbReference type="Proteomes" id="UP000582659">
    <property type="component" value="Unassembled WGS sequence"/>
</dbReference>
<dbReference type="InterPro" id="IPR011993">
    <property type="entry name" value="PH-like_dom_sf"/>
</dbReference>
<dbReference type="Pfam" id="PF09380">
    <property type="entry name" value="FERM_C"/>
    <property type="match status" value="1"/>
</dbReference>
<dbReference type="EMBL" id="CAJFDI010000003">
    <property type="protein sequence ID" value="CAD5219805.1"/>
    <property type="molecule type" value="Genomic_DNA"/>
</dbReference>
<sequence length="643" mass="74871">MRHDDTHLECTSDKNSTHQSLRRSLRLAFRNVDDVSSVSKSPKNKIFSDFIRPELSMVSILRSFSQRFNKKRAPKPEEIVEKSHGITKPDQINTRKQFLCKIILLDGTDLNIALSRKAVGQEAYDKVFNHLDLDESDYFGLQYTDAYNVQHWLDPWKKIRKQISIGRICTFRFQVKFFSSEPSNLRSEFTKYQFFLQLKNDIRTGKLKCPKSAVIPMAALQLQSECGDFNPEQHHAAFVSEFRFHPEQDEEMEIAILEEWTRLKGRTPAEAEQFYLDHAKRLEFYGVELYEVLAKDGNRYMLGLTPSGVIVLDNTTLIGLLFWHFMPQFSFHNRHITIVLEEHISEEIQQHTFVFELASQKASKHVWKRAVEYHTFYRMKRHRPHRKAADQILRFRSTFEHRGRTEFENVNNPSIRRDQRSISFQRKPSQRYGPRQSHIQRLREERERKNQEARQRQLEALEQENNNVKTEDKQLSSEESRGPQLASQVLGSVQSQQEDVKQQPELFGNSSPFLSKHTSPKISTAENPPSTTVSMIEVRDENDSRGAVNIMPRAGLAACSRIPRYGKPSLPLYEEPADALPEPLETPKSRYSQIKQPNFRSKSMNGYPKIHSSDLNSHNTTSFGVELTKNQRYPTRAVVMTQL</sequence>
<dbReference type="SUPFAM" id="SSF50729">
    <property type="entry name" value="PH domain-like"/>
    <property type="match status" value="1"/>
</dbReference>
<feature type="compositionally biased region" description="Basic and acidic residues" evidence="5">
    <location>
        <begin position="441"/>
        <end position="459"/>
    </location>
</feature>
<dbReference type="PANTHER" id="PTHR23280">
    <property type="entry name" value="4.1 G PROTEIN"/>
    <property type="match status" value="1"/>
</dbReference>
<dbReference type="InterPro" id="IPR000299">
    <property type="entry name" value="FERM_domain"/>
</dbReference>
<comment type="subcellular location">
    <subcellularLocation>
        <location evidence="1">Cell junction</location>
    </subcellularLocation>
    <subcellularLocation>
        <location evidence="2">Cytoplasm</location>
    </subcellularLocation>
</comment>
<evidence type="ECO:0000259" key="6">
    <source>
        <dbReference type="PROSITE" id="PS50057"/>
    </source>
</evidence>
<comment type="caution">
    <text evidence="7">The sequence shown here is derived from an EMBL/GenBank/DDBJ whole genome shotgun (WGS) entry which is preliminary data.</text>
</comment>
<dbReference type="SUPFAM" id="SSF54236">
    <property type="entry name" value="Ubiquitin-like"/>
    <property type="match status" value="1"/>
</dbReference>
<dbReference type="InterPro" id="IPR019748">
    <property type="entry name" value="FERM_central"/>
</dbReference>
<dbReference type="CDD" id="cd17108">
    <property type="entry name" value="FERM_F1_EPB41L5_like"/>
    <property type="match status" value="1"/>
</dbReference>
<dbReference type="PANTHER" id="PTHR23280:SF25">
    <property type="entry name" value="MOESIN_EZRIN_RADIXIN HOMOLOG 1"/>
    <property type="match status" value="1"/>
</dbReference>
<dbReference type="SMART" id="SM00295">
    <property type="entry name" value="B41"/>
    <property type="match status" value="1"/>
</dbReference>
<protein>
    <submittedName>
        <fullName evidence="7">(pine wood nematode) hypothetical protein</fullName>
    </submittedName>
</protein>
<gene>
    <name evidence="7" type="ORF">BXYJ_LOCUS5862</name>
</gene>
<dbReference type="GO" id="GO:0031032">
    <property type="term" value="P:actomyosin structure organization"/>
    <property type="evidence" value="ECO:0007669"/>
    <property type="project" value="TreeGrafter"/>
</dbReference>
<evidence type="ECO:0000256" key="3">
    <source>
        <dbReference type="ARBA" id="ARBA00022490"/>
    </source>
</evidence>
<dbReference type="InterPro" id="IPR018979">
    <property type="entry name" value="FERM_N"/>
</dbReference>
<dbReference type="GO" id="GO:0005737">
    <property type="term" value="C:cytoplasm"/>
    <property type="evidence" value="ECO:0007669"/>
    <property type="project" value="UniProtKB-SubCell"/>
</dbReference>
<dbReference type="Gene3D" id="1.20.80.10">
    <property type="match status" value="1"/>
</dbReference>
<dbReference type="SUPFAM" id="SSF47031">
    <property type="entry name" value="Second domain of FERM"/>
    <property type="match status" value="1"/>
</dbReference>
<dbReference type="Gene3D" id="3.10.20.90">
    <property type="entry name" value="Phosphatidylinositol 3-kinase Catalytic Subunit, Chain A, domain 1"/>
    <property type="match status" value="1"/>
</dbReference>
<evidence type="ECO:0000256" key="1">
    <source>
        <dbReference type="ARBA" id="ARBA00004282"/>
    </source>
</evidence>
<dbReference type="FunFam" id="1.20.80.10:FF:000003">
    <property type="entry name" value="Tyrosine-protein phosphatase non-receptor type 4"/>
    <property type="match status" value="1"/>
</dbReference>
<dbReference type="SMART" id="SM01196">
    <property type="entry name" value="FERM_C"/>
    <property type="match status" value="1"/>
</dbReference>
<dbReference type="Pfam" id="PF09379">
    <property type="entry name" value="FERM_N"/>
    <property type="match status" value="1"/>
</dbReference>
<dbReference type="Proteomes" id="UP000659654">
    <property type="component" value="Unassembled WGS sequence"/>
</dbReference>
<dbReference type="GO" id="GO:0005856">
    <property type="term" value="C:cytoskeleton"/>
    <property type="evidence" value="ECO:0007669"/>
    <property type="project" value="TreeGrafter"/>
</dbReference>
<accession>A0A811KVI5</accession>
<feature type="compositionally biased region" description="Polar residues" evidence="5">
    <location>
        <begin position="508"/>
        <end position="534"/>
    </location>
</feature>
<dbReference type="GO" id="GO:0005886">
    <property type="term" value="C:plasma membrane"/>
    <property type="evidence" value="ECO:0007669"/>
    <property type="project" value="UniProtKB-ARBA"/>
</dbReference>
<keyword evidence="8" id="KW-1185">Reference proteome</keyword>
<dbReference type="InterPro" id="IPR029071">
    <property type="entry name" value="Ubiquitin-like_domsf"/>
</dbReference>
<dbReference type="InterPro" id="IPR019749">
    <property type="entry name" value="Band_41_domain"/>
</dbReference>
<keyword evidence="4" id="KW-0965">Cell junction</keyword>
<keyword evidence="3" id="KW-0963">Cytoplasm</keyword>
<dbReference type="FunFam" id="3.10.20.90:FF:000024">
    <property type="entry name" value="Erythrocyte membrane protein band 4.1-like 5"/>
    <property type="match status" value="1"/>
</dbReference>
<dbReference type="InterPro" id="IPR014352">
    <property type="entry name" value="FERM/acyl-CoA-bd_prot_sf"/>
</dbReference>
<feature type="region of interest" description="Disordered" evidence="5">
    <location>
        <begin position="405"/>
        <end position="534"/>
    </location>
</feature>
<dbReference type="InterPro" id="IPR018980">
    <property type="entry name" value="FERM_PH-like_C"/>
</dbReference>
<feature type="domain" description="FERM" evidence="6">
    <location>
        <begin position="98"/>
        <end position="381"/>
    </location>
</feature>
<dbReference type="GO" id="GO:0070161">
    <property type="term" value="C:anchoring junction"/>
    <property type="evidence" value="ECO:0007669"/>
    <property type="project" value="UniProtKB-SubCell"/>
</dbReference>
<feature type="compositionally biased region" description="Basic and acidic residues" evidence="5">
    <location>
        <begin position="469"/>
        <end position="481"/>
    </location>
</feature>
<dbReference type="InterPro" id="IPR019747">
    <property type="entry name" value="FERM_CS"/>
</dbReference>
<dbReference type="PROSITE" id="PS50057">
    <property type="entry name" value="FERM_3"/>
    <property type="match status" value="1"/>
</dbReference>
<name>A0A811KVI5_BURXY</name>
<dbReference type="Pfam" id="PF00373">
    <property type="entry name" value="FERM_M"/>
    <property type="match status" value="1"/>
</dbReference>
<evidence type="ECO:0000256" key="5">
    <source>
        <dbReference type="SAM" id="MobiDB-lite"/>
    </source>
</evidence>
<dbReference type="SMR" id="A0A811KVI5"/>
<dbReference type="CDD" id="cd14473">
    <property type="entry name" value="FERM_B-lobe"/>
    <property type="match status" value="1"/>
</dbReference>
<dbReference type="Gene3D" id="2.30.29.30">
    <property type="entry name" value="Pleckstrin-homology domain (PH domain)/Phosphotyrosine-binding domain (PTB)"/>
    <property type="match status" value="1"/>
</dbReference>
<dbReference type="FunFam" id="2.30.29.30:FF:000002">
    <property type="entry name" value="Band 4.1-like protein 5 isoform 1"/>
    <property type="match status" value="1"/>
</dbReference>
<dbReference type="EMBL" id="CAJFCV020000003">
    <property type="protein sequence ID" value="CAG9105340.1"/>
    <property type="molecule type" value="Genomic_DNA"/>
</dbReference>
<dbReference type="PROSITE" id="PS00661">
    <property type="entry name" value="FERM_2"/>
    <property type="match status" value="1"/>
</dbReference>
<evidence type="ECO:0000256" key="2">
    <source>
        <dbReference type="ARBA" id="ARBA00004496"/>
    </source>
</evidence>
<reference evidence="7" key="1">
    <citation type="submission" date="2020-09" db="EMBL/GenBank/DDBJ databases">
        <authorList>
            <person name="Kikuchi T."/>
        </authorList>
    </citation>
    <scope>NUCLEOTIDE SEQUENCE</scope>
    <source>
        <strain evidence="7">Ka4C1</strain>
    </source>
</reference>
<dbReference type="PRINTS" id="PR00935">
    <property type="entry name" value="BAND41"/>
</dbReference>
<dbReference type="PROSITE" id="PS00660">
    <property type="entry name" value="FERM_1"/>
    <property type="match status" value="1"/>
</dbReference>
<feature type="compositionally biased region" description="Polar residues" evidence="5">
    <location>
        <begin position="485"/>
        <end position="497"/>
    </location>
</feature>
<evidence type="ECO:0000313" key="7">
    <source>
        <dbReference type="EMBL" id="CAD5219805.1"/>
    </source>
</evidence>
<dbReference type="OrthoDB" id="6235974at2759"/>
<organism evidence="7 8">
    <name type="scientific">Bursaphelenchus xylophilus</name>
    <name type="common">Pinewood nematode worm</name>
    <name type="synonym">Aphelenchoides xylophilus</name>
    <dbReference type="NCBI Taxonomy" id="6326"/>
    <lineage>
        <taxon>Eukaryota</taxon>
        <taxon>Metazoa</taxon>
        <taxon>Ecdysozoa</taxon>
        <taxon>Nematoda</taxon>
        <taxon>Chromadorea</taxon>
        <taxon>Rhabditida</taxon>
        <taxon>Tylenchina</taxon>
        <taxon>Tylenchomorpha</taxon>
        <taxon>Aphelenchoidea</taxon>
        <taxon>Aphelenchoididae</taxon>
        <taxon>Bursaphelenchus</taxon>
    </lineage>
</organism>
<evidence type="ECO:0000313" key="8">
    <source>
        <dbReference type="Proteomes" id="UP000659654"/>
    </source>
</evidence>
<proteinExistence type="predicted"/>
<evidence type="ECO:0000256" key="4">
    <source>
        <dbReference type="ARBA" id="ARBA00022949"/>
    </source>
</evidence>
<dbReference type="InterPro" id="IPR035963">
    <property type="entry name" value="FERM_2"/>
</dbReference>